<dbReference type="InterPro" id="IPR000481">
    <property type="entry name" value="GPCR_Pheromne_B_alpha_rcpt"/>
</dbReference>
<keyword evidence="9" id="KW-0807">Transducer</keyword>
<comment type="subcellular location">
    <subcellularLocation>
        <location evidence="1">Membrane</location>
        <topology evidence="1">Multi-pass membrane protein</topology>
    </subcellularLocation>
</comment>
<organism evidence="12 13">
    <name type="scientific">Armillaria luteobubalina</name>
    <dbReference type="NCBI Taxonomy" id="153913"/>
    <lineage>
        <taxon>Eukaryota</taxon>
        <taxon>Fungi</taxon>
        <taxon>Dikarya</taxon>
        <taxon>Basidiomycota</taxon>
        <taxon>Agaricomycotina</taxon>
        <taxon>Agaricomycetes</taxon>
        <taxon>Agaricomycetidae</taxon>
        <taxon>Agaricales</taxon>
        <taxon>Marasmiineae</taxon>
        <taxon>Physalacriaceae</taxon>
        <taxon>Armillaria</taxon>
    </lineage>
</organism>
<dbReference type="PANTHER" id="PTHR28097:SF1">
    <property type="entry name" value="PHEROMONE A FACTOR RECEPTOR"/>
    <property type="match status" value="1"/>
</dbReference>
<reference evidence="12" key="1">
    <citation type="submission" date="2023-06" db="EMBL/GenBank/DDBJ databases">
        <authorList>
            <consortium name="Lawrence Berkeley National Laboratory"/>
            <person name="Ahrendt S."/>
            <person name="Sahu N."/>
            <person name="Indic B."/>
            <person name="Wong-Bajracharya J."/>
            <person name="Merenyi Z."/>
            <person name="Ke H.-M."/>
            <person name="Monk M."/>
            <person name="Kocsube S."/>
            <person name="Drula E."/>
            <person name="Lipzen A."/>
            <person name="Balint B."/>
            <person name="Henrissat B."/>
            <person name="Andreopoulos B."/>
            <person name="Martin F.M."/>
            <person name="Harder C.B."/>
            <person name="Rigling D."/>
            <person name="Ford K.L."/>
            <person name="Foster G.D."/>
            <person name="Pangilinan J."/>
            <person name="Papanicolaou A."/>
            <person name="Barry K."/>
            <person name="LaButti K."/>
            <person name="Viragh M."/>
            <person name="Koriabine M."/>
            <person name="Yan M."/>
            <person name="Riley R."/>
            <person name="Champramary S."/>
            <person name="Plett K.L."/>
            <person name="Tsai I.J."/>
            <person name="Slot J."/>
            <person name="Sipos G."/>
            <person name="Plett J."/>
            <person name="Nagy L.G."/>
            <person name="Grigoriev I.V."/>
        </authorList>
    </citation>
    <scope>NUCLEOTIDE SEQUENCE</scope>
    <source>
        <strain evidence="12">HWK02</strain>
    </source>
</reference>
<dbReference type="PANTHER" id="PTHR28097">
    <property type="entry name" value="PHEROMONE A FACTOR RECEPTOR"/>
    <property type="match status" value="1"/>
</dbReference>
<dbReference type="Pfam" id="PF02076">
    <property type="entry name" value="STE3"/>
    <property type="match status" value="1"/>
</dbReference>
<evidence type="ECO:0000256" key="4">
    <source>
        <dbReference type="ARBA" id="ARBA00022692"/>
    </source>
</evidence>
<evidence type="ECO:0000256" key="5">
    <source>
        <dbReference type="ARBA" id="ARBA00022989"/>
    </source>
</evidence>
<feature type="transmembrane region" description="Helical" evidence="11">
    <location>
        <begin position="112"/>
        <end position="135"/>
    </location>
</feature>
<evidence type="ECO:0000256" key="6">
    <source>
        <dbReference type="ARBA" id="ARBA00023040"/>
    </source>
</evidence>
<feature type="transmembrane region" description="Helical" evidence="11">
    <location>
        <begin position="6"/>
        <end position="25"/>
    </location>
</feature>
<evidence type="ECO:0000256" key="3">
    <source>
        <dbReference type="ARBA" id="ARBA00022507"/>
    </source>
</evidence>
<feature type="compositionally biased region" description="Basic and acidic residues" evidence="10">
    <location>
        <begin position="389"/>
        <end position="398"/>
    </location>
</feature>
<evidence type="ECO:0000256" key="11">
    <source>
        <dbReference type="SAM" id="Phobius"/>
    </source>
</evidence>
<dbReference type="EMBL" id="JAUEPU010000051">
    <property type="protein sequence ID" value="KAK0485444.1"/>
    <property type="molecule type" value="Genomic_DNA"/>
</dbReference>
<evidence type="ECO:0000256" key="10">
    <source>
        <dbReference type="SAM" id="MobiDB-lite"/>
    </source>
</evidence>
<keyword evidence="5 11" id="KW-1133">Transmembrane helix</keyword>
<evidence type="ECO:0000256" key="1">
    <source>
        <dbReference type="ARBA" id="ARBA00004141"/>
    </source>
</evidence>
<feature type="transmembrane region" description="Helical" evidence="11">
    <location>
        <begin position="206"/>
        <end position="233"/>
    </location>
</feature>
<keyword evidence="3" id="KW-0589">Pheromone response</keyword>
<proteinExistence type="inferred from homology"/>
<accession>A0AA39UJI9</accession>
<dbReference type="CDD" id="cd14966">
    <property type="entry name" value="7tmD_STE3"/>
    <property type="match status" value="1"/>
</dbReference>
<dbReference type="Proteomes" id="UP001175228">
    <property type="component" value="Unassembled WGS sequence"/>
</dbReference>
<dbReference type="GO" id="GO:0000750">
    <property type="term" value="P:pheromone-dependent signal transduction involved in conjugation with cellular fusion"/>
    <property type="evidence" value="ECO:0007669"/>
    <property type="project" value="TreeGrafter"/>
</dbReference>
<dbReference type="PRINTS" id="PR00899">
    <property type="entry name" value="GPCRSTE3"/>
</dbReference>
<feature type="compositionally biased region" description="Acidic residues" evidence="10">
    <location>
        <begin position="399"/>
        <end position="408"/>
    </location>
</feature>
<sequence length="417" mass="47363">MHSDPTYPLFPVFAFFGFILPLIPLQWHLAAWNSGTCYFMIWASLASLNQFINSIVWADNVTNWAPWWCEISIRIQIGASVAVPASCMCIQRRLYQIASVRTVSVTRAEKRSAILIDSLLCVLFPLCFIALQYVVQGHRFNIYENIGCAPAIYNTLLSYFINLMWPIIIGLISASYCVLTLRAFHRRRLEFSQFLSSDRSLTVNRYFRLMALATTEICCTMPLAIAVLCLSATSAPIEPWRSWSDTHYQYSRIVQVPALLWRSNRMLVASYETTRWVTVLCPLVFFAFFGFAEEARKHYRALFNATLKKIGYQRPPLPPPKDILHQKPKPPPTFARSLSEYSPASSLATDSTSLHDIKTPPTPTSSSIAMTVDDKISTCGSSTVQQSPRLEHFNTEEKDWGEEPETTGDLESRCHTI</sequence>
<evidence type="ECO:0000313" key="12">
    <source>
        <dbReference type="EMBL" id="KAK0485444.1"/>
    </source>
</evidence>
<evidence type="ECO:0000256" key="2">
    <source>
        <dbReference type="ARBA" id="ARBA00011085"/>
    </source>
</evidence>
<protein>
    <submittedName>
        <fullName evidence="12">Pheromone A receptor-domain-containing protein</fullName>
    </submittedName>
</protein>
<evidence type="ECO:0000256" key="9">
    <source>
        <dbReference type="ARBA" id="ARBA00023224"/>
    </source>
</evidence>
<feature type="transmembrane region" description="Helical" evidence="11">
    <location>
        <begin position="273"/>
        <end position="292"/>
    </location>
</feature>
<dbReference type="GO" id="GO:0005886">
    <property type="term" value="C:plasma membrane"/>
    <property type="evidence" value="ECO:0007669"/>
    <property type="project" value="TreeGrafter"/>
</dbReference>
<comment type="caution">
    <text evidence="12">The sequence shown here is derived from an EMBL/GenBank/DDBJ whole genome shotgun (WGS) entry which is preliminary data.</text>
</comment>
<dbReference type="AlphaFoldDB" id="A0AA39UJI9"/>
<keyword evidence="6" id="KW-0297">G-protein coupled receptor</keyword>
<keyword evidence="7 11" id="KW-0472">Membrane</keyword>
<gene>
    <name evidence="12" type="ORF">EDD18DRAFT_1321909</name>
</gene>
<feature type="region of interest" description="Disordered" evidence="10">
    <location>
        <begin position="318"/>
        <end position="417"/>
    </location>
</feature>
<feature type="transmembrane region" description="Helical" evidence="11">
    <location>
        <begin position="163"/>
        <end position="185"/>
    </location>
</feature>
<name>A0AA39UJI9_9AGAR</name>
<dbReference type="GO" id="GO:0004934">
    <property type="term" value="F:mating-type alpha-factor pheromone receptor activity"/>
    <property type="evidence" value="ECO:0007669"/>
    <property type="project" value="InterPro"/>
</dbReference>
<keyword evidence="13" id="KW-1185">Reference proteome</keyword>
<keyword evidence="8 12" id="KW-0675">Receptor</keyword>
<dbReference type="PRINTS" id="PR00901">
    <property type="entry name" value="PHEROMONEBAR"/>
</dbReference>
<dbReference type="InterPro" id="IPR001499">
    <property type="entry name" value="GPCR_STE3"/>
</dbReference>
<feature type="compositionally biased region" description="Polar residues" evidence="10">
    <location>
        <begin position="378"/>
        <end position="388"/>
    </location>
</feature>
<evidence type="ECO:0000256" key="8">
    <source>
        <dbReference type="ARBA" id="ARBA00023170"/>
    </source>
</evidence>
<feature type="compositionally biased region" description="Polar residues" evidence="10">
    <location>
        <begin position="339"/>
        <end position="352"/>
    </location>
</feature>
<evidence type="ECO:0000313" key="13">
    <source>
        <dbReference type="Proteomes" id="UP001175228"/>
    </source>
</evidence>
<keyword evidence="4 11" id="KW-0812">Transmembrane</keyword>
<comment type="similarity">
    <text evidence="2">Belongs to the G-protein coupled receptor 4 family.</text>
</comment>
<evidence type="ECO:0000256" key="7">
    <source>
        <dbReference type="ARBA" id="ARBA00023136"/>
    </source>
</evidence>